<organism evidence="2 3">
    <name type="scientific">Candidatus Nitronauta litoralis</name>
    <dbReference type="NCBI Taxonomy" id="2705533"/>
    <lineage>
        <taxon>Bacteria</taxon>
        <taxon>Pseudomonadati</taxon>
        <taxon>Nitrospinota/Tectimicrobiota group</taxon>
        <taxon>Nitrospinota</taxon>
        <taxon>Nitrospinia</taxon>
        <taxon>Nitrospinales</taxon>
        <taxon>Nitrospinaceae</taxon>
        <taxon>Candidatus Nitronauta</taxon>
    </lineage>
</organism>
<keyword evidence="1" id="KW-0812">Transmembrane</keyword>
<evidence type="ECO:0000313" key="2">
    <source>
        <dbReference type="EMBL" id="QPJ60896.1"/>
    </source>
</evidence>
<protein>
    <submittedName>
        <fullName evidence="2">Uncharacterized protein</fullName>
    </submittedName>
</protein>
<keyword evidence="1" id="KW-0472">Membrane</keyword>
<gene>
    <name evidence="2" type="ORF">G3M70_02930</name>
</gene>
<evidence type="ECO:0000313" key="3">
    <source>
        <dbReference type="Proteomes" id="UP000594688"/>
    </source>
</evidence>
<sequence>MASRNTSGFAGCAAYPSKNPPEIFQLEHLFRILITALVAGLLLFAGPIHAQDIDDVMEGLDQDFKFGGKEDIKQNNKTTTNEALREDTAISNSQPGQVDVLFFVHEYIMGANEISINVSGITPSFSFDEGSYQFNLGSFPANSTRSLKITCNNGPCEFYVFIFKGALFSPSQLEDTGPTPLILSDGQMTTLDFKVNKDNTGEIRPLPSLPLPTPS</sequence>
<dbReference type="EMBL" id="CP048685">
    <property type="protein sequence ID" value="QPJ60896.1"/>
    <property type="molecule type" value="Genomic_DNA"/>
</dbReference>
<proteinExistence type="predicted"/>
<reference evidence="2 3" key="1">
    <citation type="submission" date="2020-02" db="EMBL/GenBank/DDBJ databases">
        <title>Genomic and physiological characterization of two novel Nitrospinaceae genera.</title>
        <authorList>
            <person name="Mueller A.J."/>
            <person name="Jung M.-Y."/>
            <person name="Strachan C.R."/>
            <person name="Herbold C.W."/>
            <person name="Kirkegaard R.H."/>
            <person name="Daims H."/>
        </authorList>
    </citation>
    <scope>NUCLEOTIDE SEQUENCE [LARGE SCALE GENOMIC DNA]</scope>
    <source>
        <strain evidence="2">EB</strain>
    </source>
</reference>
<name>A0A7T0BTY1_9BACT</name>
<dbReference type="Proteomes" id="UP000594688">
    <property type="component" value="Chromosome"/>
</dbReference>
<feature type="transmembrane region" description="Helical" evidence="1">
    <location>
        <begin position="29"/>
        <end position="48"/>
    </location>
</feature>
<evidence type="ECO:0000256" key="1">
    <source>
        <dbReference type="SAM" id="Phobius"/>
    </source>
</evidence>
<dbReference type="KEGG" id="nli:G3M70_02930"/>
<keyword evidence="1" id="KW-1133">Transmembrane helix</keyword>
<dbReference type="AlphaFoldDB" id="A0A7T0BTY1"/>
<accession>A0A7T0BTY1</accession>